<dbReference type="SUPFAM" id="SSF54534">
    <property type="entry name" value="FKBP-like"/>
    <property type="match status" value="1"/>
</dbReference>
<dbReference type="GO" id="GO:0015031">
    <property type="term" value="P:protein transport"/>
    <property type="evidence" value="ECO:0007669"/>
    <property type="project" value="InterPro"/>
</dbReference>
<dbReference type="InterPro" id="IPR005215">
    <property type="entry name" value="Trig_fac"/>
</dbReference>
<dbReference type="SUPFAM" id="SSF102735">
    <property type="entry name" value="Trigger factor ribosome-binding domain"/>
    <property type="match status" value="1"/>
</dbReference>
<reference evidence="10" key="1">
    <citation type="submission" date="2018-05" db="EMBL/GenBank/DDBJ databases">
        <authorList>
            <person name="Lanie J.A."/>
            <person name="Ng W.-L."/>
            <person name="Kazmierczak K.M."/>
            <person name="Andrzejewski T.M."/>
            <person name="Davidsen T.M."/>
            <person name="Wayne K.J."/>
            <person name="Tettelin H."/>
            <person name="Glass J.I."/>
            <person name="Rusch D."/>
            <person name="Podicherti R."/>
            <person name="Tsui H.-C.T."/>
            <person name="Winkler M.E."/>
        </authorList>
    </citation>
    <scope>NUCLEOTIDE SEQUENCE</scope>
</reference>
<feature type="domain" description="Trigger factor ribosome-binding bacterial" evidence="8">
    <location>
        <begin position="3"/>
        <end position="83"/>
    </location>
</feature>
<dbReference type="AlphaFoldDB" id="A0A382CYC1"/>
<dbReference type="Gene3D" id="3.10.50.40">
    <property type="match status" value="1"/>
</dbReference>
<feature type="domain" description="PPIase FKBP-type" evidence="7">
    <location>
        <begin position="96"/>
        <end position="176"/>
    </location>
</feature>
<dbReference type="Pfam" id="PF00254">
    <property type="entry name" value="FKBP_C"/>
    <property type="match status" value="1"/>
</dbReference>
<dbReference type="SUPFAM" id="SSF109998">
    <property type="entry name" value="Triger factor/SurA peptide-binding domain-like"/>
    <property type="match status" value="1"/>
</dbReference>
<feature type="non-terminal residue" evidence="10">
    <location>
        <position position="1"/>
    </location>
</feature>
<evidence type="ECO:0000256" key="5">
    <source>
        <dbReference type="ARBA" id="ARBA00023186"/>
    </source>
</evidence>
<sequence>REGLIQEALDRLVPEIYNETVESENLEPIAEPAIEVLEIDPVRFKAIMPLKPTVQLGEYADIYVEPEAVEVTDEMLEDQLDNLRRRFATLIPVERSVQWGDILTADVSAVVDDQTFAEDKDVVFPLVEGRQLFLPELAEVFVDMKVGDEKKVDIAVPEDFVQEGFRGKTANFTINIKEIKEEELPDVDDDLAKQLNLDDVETIDDLRERVRSDVLENLQRAADDDYRVKAIDEMIELAEIEYPLVLVEREIDVVIRETHGNDIRNYQAHLAQIGQSQEEFRESLRESAELRVTRNLIVSTFAEEEGIEITDV</sequence>
<dbReference type="InterPro" id="IPR036611">
    <property type="entry name" value="Trigger_fac_ribosome-bd_sf"/>
</dbReference>
<dbReference type="Gene3D" id="1.10.3120.10">
    <property type="entry name" value="Trigger factor, C-terminal domain"/>
    <property type="match status" value="1"/>
</dbReference>
<organism evidence="10">
    <name type="scientific">marine metagenome</name>
    <dbReference type="NCBI Taxonomy" id="408172"/>
    <lineage>
        <taxon>unclassified sequences</taxon>
        <taxon>metagenomes</taxon>
        <taxon>ecological metagenomes</taxon>
    </lineage>
</organism>
<dbReference type="NCBIfam" id="TIGR00115">
    <property type="entry name" value="tig"/>
    <property type="match status" value="1"/>
</dbReference>
<keyword evidence="5" id="KW-0143">Chaperone</keyword>
<dbReference type="EMBL" id="UINC01036699">
    <property type="protein sequence ID" value="SVB31065.1"/>
    <property type="molecule type" value="Genomic_DNA"/>
</dbReference>
<dbReference type="Gene3D" id="3.30.70.1050">
    <property type="entry name" value="Trigger factor ribosome-binding domain"/>
    <property type="match status" value="1"/>
</dbReference>
<dbReference type="Pfam" id="PF05698">
    <property type="entry name" value="Trigger_C"/>
    <property type="match status" value="1"/>
</dbReference>
<evidence type="ECO:0000256" key="4">
    <source>
        <dbReference type="ARBA" id="ARBA00023110"/>
    </source>
</evidence>
<keyword evidence="6" id="KW-0413">Isomerase</keyword>
<evidence type="ECO:0000313" key="10">
    <source>
        <dbReference type="EMBL" id="SVB31065.1"/>
    </source>
</evidence>
<dbReference type="GO" id="GO:0003755">
    <property type="term" value="F:peptidyl-prolyl cis-trans isomerase activity"/>
    <property type="evidence" value="ECO:0007669"/>
    <property type="project" value="UniProtKB-KW"/>
</dbReference>
<evidence type="ECO:0000259" key="7">
    <source>
        <dbReference type="Pfam" id="PF00254"/>
    </source>
</evidence>
<dbReference type="InterPro" id="IPR008880">
    <property type="entry name" value="Trigger_fac_C"/>
</dbReference>
<evidence type="ECO:0000256" key="3">
    <source>
        <dbReference type="ARBA" id="ARBA00013194"/>
    </source>
</evidence>
<dbReference type="InterPro" id="IPR008881">
    <property type="entry name" value="Trigger_fac_ribosome-bd_bac"/>
</dbReference>
<dbReference type="InterPro" id="IPR027304">
    <property type="entry name" value="Trigger_fact/SurA_dom_sf"/>
</dbReference>
<name>A0A382CYC1_9ZZZZ</name>
<keyword evidence="4" id="KW-0697">Rotamase</keyword>
<comment type="catalytic activity">
    <reaction evidence="1">
        <text>[protein]-peptidylproline (omega=180) = [protein]-peptidylproline (omega=0)</text>
        <dbReference type="Rhea" id="RHEA:16237"/>
        <dbReference type="Rhea" id="RHEA-COMP:10747"/>
        <dbReference type="Rhea" id="RHEA-COMP:10748"/>
        <dbReference type="ChEBI" id="CHEBI:83833"/>
        <dbReference type="ChEBI" id="CHEBI:83834"/>
        <dbReference type="EC" id="5.2.1.8"/>
    </reaction>
</comment>
<evidence type="ECO:0000256" key="1">
    <source>
        <dbReference type="ARBA" id="ARBA00000971"/>
    </source>
</evidence>
<evidence type="ECO:0000259" key="8">
    <source>
        <dbReference type="Pfam" id="PF05697"/>
    </source>
</evidence>
<dbReference type="GO" id="GO:0006457">
    <property type="term" value="P:protein folding"/>
    <property type="evidence" value="ECO:0007669"/>
    <property type="project" value="InterPro"/>
</dbReference>
<dbReference type="EC" id="5.2.1.8" evidence="3"/>
<evidence type="ECO:0000256" key="2">
    <source>
        <dbReference type="ARBA" id="ARBA00005464"/>
    </source>
</evidence>
<dbReference type="Pfam" id="PF05697">
    <property type="entry name" value="Trigger_N"/>
    <property type="match status" value="1"/>
</dbReference>
<feature type="domain" description="Trigger factor C-terminal" evidence="9">
    <location>
        <begin position="202"/>
        <end position="311"/>
    </location>
</feature>
<comment type="similarity">
    <text evidence="2">Belongs to the FKBP-type PPIase family. Tig subfamily.</text>
</comment>
<dbReference type="InterPro" id="IPR001179">
    <property type="entry name" value="PPIase_FKBP_dom"/>
</dbReference>
<gene>
    <name evidence="10" type="ORF">METZ01_LOCUS183919</name>
</gene>
<evidence type="ECO:0000259" key="9">
    <source>
        <dbReference type="Pfam" id="PF05698"/>
    </source>
</evidence>
<accession>A0A382CYC1</accession>
<dbReference type="InterPro" id="IPR046357">
    <property type="entry name" value="PPIase_dom_sf"/>
</dbReference>
<evidence type="ECO:0000256" key="6">
    <source>
        <dbReference type="ARBA" id="ARBA00023235"/>
    </source>
</evidence>
<protein>
    <recommendedName>
        <fullName evidence="3">peptidylprolyl isomerase</fullName>
        <ecNumber evidence="3">5.2.1.8</ecNumber>
    </recommendedName>
</protein>
<proteinExistence type="inferred from homology"/>
<dbReference type="InterPro" id="IPR037041">
    <property type="entry name" value="Trigger_fac_C_sf"/>
</dbReference>